<dbReference type="EMBL" id="JACPRF010000315">
    <property type="protein sequence ID" value="MBI2877268.1"/>
    <property type="molecule type" value="Genomic_DNA"/>
</dbReference>
<dbReference type="InterPro" id="IPR058240">
    <property type="entry name" value="rSAM_sf"/>
</dbReference>
<keyword evidence="5" id="KW-0411">Iron-sulfur</keyword>
<evidence type="ECO:0000313" key="7">
    <source>
        <dbReference type="EMBL" id="MBI2877268.1"/>
    </source>
</evidence>
<sequence>MMDTYPIKGQTISSLELKCELVVDGIRLHPSAQEGVGTQYKEQVHSLFDFDEDFHSDELFPAELSLSDGTMLLFKQVSSSKYLLRREDGELFLEREGERMAEVRYSPRPRFYDQLNAEGIPMSRVGQTVDNRCVTFCLSNYCDYFRTHDQCRFCNIVPTKGTYGAELVGRKRARQIAEVTAAAVEEGAANKFNLTGGVFPEHKEIDHYVEVMETVREAVNGNLVGANATIAAVDPRDARRLKAAGFTTAAMNLEVWDKNLFAGICPGKARTVGWQRWTERLEAAVEIFGKGNVRCVFVSGLESKSAFLEGADFLASRGIYVIAIPWNPGPGSMLQGHRSPTPAWHFDLQERLAEINDRHGFRIDCLRDSPFIFLLMCYDFWARHLFKVGRGVEVFPRPSLS</sequence>
<protein>
    <recommendedName>
        <fullName evidence="6">Radical SAM core domain-containing protein</fullName>
    </recommendedName>
</protein>
<dbReference type="SUPFAM" id="SSF102114">
    <property type="entry name" value="Radical SAM enzymes"/>
    <property type="match status" value="1"/>
</dbReference>
<dbReference type="InterPro" id="IPR007197">
    <property type="entry name" value="rSAM"/>
</dbReference>
<proteinExistence type="predicted"/>
<comment type="cofactor">
    <cofactor evidence="1">
        <name>[4Fe-4S] cluster</name>
        <dbReference type="ChEBI" id="CHEBI:49883"/>
    </cofactor>
</comment>
<comment type="caution">
    <text evidence="7">The sequence shown here is derived from an EMBL/GenBank/DDBJ whole genome shotgun (WGS) entry which is preliminary data.</text>
</comment>
<name>A0A932CPS5_UNCTE</name>
<organism evidence="7 8">
    <name type="scientific">Tectimicrobiota bacterium</name>
    <dbReference type="NCBI Taxonomy" id="2528274"/>
    <lineage>
        <taxon>Bacteria</taxon>
        <taxon>Pseudomonadati</taxon>
        <taxon>Nitrospinota/Tectimicrobiota group</taxon>
        <taxon>Candidatus Tectimicrobiota</taxon>
    </lineage>
</organism>
<reference evidence="7" key="1">
    <citation type="submission" date="2020-07" db="EMBL/GenBank/DDBJ databases">
        <title>Huge and variable diversity of episymbiotic CPR bacteria and DPANN archaea in groundwater ecosystems.</title>
        <authorList>
            <person name="He C.Y."/>
            <person name="Keren R."/>
            <person name="Whittaker M."/>
            <person name="Farag I.F."/>
            <person name="Doudna J."/>
            <person name="Cate J.H.D."/>
            <person name="Banfield J.F."/>
        </authorList>
    </citation>
    <scope>NUCLEOTIDE SEQUENCE</scope>
    <source>
        <strain evidence="7">NC_groundwater_672_Ag_B-0.1um_62_36</strain>
    </source>
</reference>
<accession>A0A932CPS5</accession>
<dbReference type="GO" id="GO:0003824">
    <property type="term" value="F:catalytic activity"/>
    <property type="evidence" value="ECO:0007669"/>
    <property type="project" value="InterPro"/>
</dbReference>
<evidence type="ECO:0000256" key="2">
    <source>
        <dbReference type="ARBA" id="ARBA00022691"/>
    </source>
</evidence>
<dbReference type="Proteomes" id="UP000769766">
    <property type="component" value="Unassembled WGS sequence"/>
</dbReference>
<keyword evidence="3" id="KW-0479">Metal-binding</keyword>
<feature type="domain" description="Radical SAM core" evidence="6">
    <location>
        <begin position="128"/>
        <end position="362"/>
    </location>
</feature>
<gene>
    <name evidence="7" type="ORF">HYY20_10335</name>
</gene>
<keyword evidence="2" id="KW-0949">S-adenosyl-L-methionine</keyword>
<dbReference type="NCBIfam" id="NF045502">
    <property type="entry name" value="variant_rSAM"/>
    <property type="match status" value="1"/>
</dbReference>
<dbReference type="GO" id="GO:0051536">
    <property type="term" value="F:iron-sulfur cluster binding"/>
    <property type="evidence" value="ECO:0007669"/>
    <property type="project" value="UniProtKB-KW"/>
</dbReference>
<evidence type="ECO:0000256" key="5">
    <source>
        <dbReference type="ARBA" id="ARBA00023014"/>
    </source>
</evidence>
<dbReference type="InterPro" id="IPR013785">
    <property type="entry name" value="Aldolase_TIM"/>
</dbReference>
<evidence type="ECO:0000256" key="1">
    <source>
        <dbReference type="ARBA" id="ARBA00001966"/>
    </source>
</evidence>
<dbReference type="GO" id="GO:0046872">
    <property type="term" value="F:metal ion binding"/>
    <property type="evidence" value="ECO:0007669"/>
    <property type="project" value="UniProtKB-KW"/>
</dbReference>
<dbReference type="AlphaFoldDB" id="A0A932CPS5"/>
<evidence type="ECO:0000256" key="3">
    <source>
        <dbReference type="ARBA" id="ARBA00022723"/>
    </source>
</evidence>
<dbReference type="Gene3D" id="3.20.20.70">
    <property type="entry name" value="Aldolase class I"/>
    <property type="match status" value="1"/>
</dbReference>
<dbReference type="PROSITE" id="PS51918">
    <property type="entry name" value="RADICAL_SAM"/>
    <property type="match status" value="1"/>
</dbReference>
<keyword evidence="4" id="KW-0408">Iron</keyword>
<evidence type="ECO:0000256" key="4">
    <source>
        <dbReference type="ARBA" id="ARBA00023004"/>
    </source>
</evidence>
<evidence type="ECO:0000313" key="8">
    <source>
        <dbReference type="Proteomes" id="UP000769766"/>
    </source>
</evidence>
<evidence type="ECO:0000259" key="6">
    <source>
        <dbReference type="PROSITE" id="PS51918"/>
    </source>
</evidence>
<dbReference type="CDD" id="cd01335">
    <property type="entry name" value="Radical_SAM"/>
    <property type="match status" value="1"/>
</dbReference>